<reference evidence="1 2" key="1">
    <citation type="journal article" date="2019" name="Nat. Med.">
        <title>A library of human gut bacterial isolates paired with longitudinal multiomics data enables mechanistic microbiome research.</title>
        <authorList>
            <person name="Poyet M."/>
            <person name="Groussin M."/>
            <person name="Gibbons S.M."/>
            <person name="Avila-Pacheco J."/>
            <person name="Jiang X."/>
            <person name="Kearney S.M."/>
            <person name="Perrotta A.R."/>
            <person name="Berdy B."/>
            <person name="Zhao S."/>
            <person name="Lieberman T.D."/>
            <person name="Swanson P.K."/>
            <person name="Smith M."/>
            <person name="Roesemann S."/>
            <person name="Alexander J.E."/>
            <person name="Rich S.A."/>
            <person name="Livny J."/>
            <person name="Vlamakis H."/>
            <person name="Clish C."/>
            <person name="Bullock K."/>
            <person name="Deik A."/>
            <person name="Scott J."/>
            <person name="Pierce K.A."/>
            <person name="Xavier R.J."/>
            <person name="Alm E.J."/>
        </authorList>
    </citation>
    <scope>NUCLEOTIDE SEQUENCE [LARGE SCALE GENOMIC DNA]</scope>
    <source>
        <strain evidence="1 2">BIOML-A6</strain>
    </source>
</reference>
<dbReference type="STRING" id="246787.BcellWH2_05268"/>
<protein>
    <submittedName>
        <fullName evidence="1">DUF3990 domain-containing protein</fullName>
    </submittedName>
</protein>
<dbReference type="AlphaFoldDB" id="A0A108T5N6"/>
<accession>A0A108T5N6</accession>
<organism evidence="1 2">
    <name type="scientific">Bacteroides cellulosilyticus</name>
    <dbReference type="NCBI Taxonomy" id="246787"/>
    <lineage>
        <taxon>Bacteria</taxon>
        <taxon>Pseudomonadati</taxon>
        <taxon>Bacteroidota</taxon>
        <taxon>Bacteroidia</taxon>
        <taxon>Bacteroidales</taxon>
        <taxon>Bacteroidaceae</taxon>
        <taxon>Bacteroides</taxon>
    </lineage>
</organism>
<comment type="caution">
    <text evidence="1">The sequence shown here is derived from an EMBL/GenBank/DDBJ whole genome shotgun (WGS) entry which is preliminary data.</text>
</comment>
<name>A0A108T5N6_9BACE</name>
<dbReference type="InterPro" id="IPR025051">
    <property type="entry name" value="DUF3990"/>
</dbReference>
<dbReference type="Pfam" id="PF13151">
    <property type="entry name" value="DUF3990"/>
    <property type="match status" value="1"/>
</dbReference>
<sequence length="158" mass="18261">MILYHGTTVDIKEIDLQKSKPNKDFGKGFYLSAEKEQAIAMADYKAEQIDGVPVVNAFEFDEACLHDSSLKVKAFSEYDNEWADFIFANRNNPTSANVHDYDIVIGPIANDRVGIQIRRYMDREIDLPTFIERLKYMKGMTIQYYFGTERAICLLKRI</sequence>
<gene>
    <name evidence="1" type="ORF">F2Y81_19000</name>
</gene>
<proteinExistence type="predicted"/>
<dbReference type="Proteomes" id="UP000448877">
    <property type="component" value="Unassembled WGS sequence"/>
</dbReference>
<dbReference type="EMBL" id="VVYV01000036">
    <property type="protein sequence ID" value="KAA5415026.1"/>
    <property type="molecule type" value="Genomic_DNA"/>
</dbReference>
<dbReference type="GeneID" id="66308766"/>
<dbReference type="RefSeq" id="WP_007218630.1">
    <property type="nucleotide sequence ID" value="NZ_CABMLT010000019.1"/>
</dbReference>
<evidence type="ECO:0000313" key="2">
    <source>
        <dbReference type="Proteomes" id="UP000448877"/>
    </source>
</evidence>
<evidence type="ECO:0000313" key="1">
    <source>
        <dbReference type="EMBL" id="KAA5415026.1"/>
    </source>
</evidence>